<dbReference type="SUPFAM" id="SSF52540">
    <property type="entry name" value="P-loop containing nucleoside triphosphate hydrolases"/>
    <property type="match status" value="1"/>
</dbReference>
<name>A0A7X1XCF9_9PSED</name>
<reference evidence="1 2" key="1">
    <citation type="submission" date="2019-10" db="EMBL/GenBank/DDBJ databases">
        <title>Evaluation of single-gene subtyping targets for Pseudomonas.</title>
        <authorList>
            <person name="Reichler S.J."/>
            <person name="Orsi R.H."/>
            <person name="Wiedmann M."/>
            <person name="Martin N.H."/>
            <person name="Murphy S.I."/>
        </authorList>
    </citation>
    <scope>NUCLEOTIDE SEQUENCE [LARGE SCALE GENOMIC DNA]</scope>
    <source>
        <strain evidence="1 2">FSL R10-3254</strain>
    </source>
</reference>
<proteinExistence type="predicted"/>
<evidence type="ECO:0000313" key="2">
    <source>
        <dbReference type="Proteomes" id="UP000489190"/>
    </source>
</evidence>
<evidence type="ECO:0000313" key="1">
    <source>
        <dbReference type="EMBL" id="MQT88873.1"/>
    </source>
</evidence>
<protein>
    <recommendedName>
        <fullName evidence="3">Dynamin family protein</fullName>
    </recommendedName>
</protein>
<accession>A0A7X1XCF9</accession>
<dbReference type="EMBL" id="WIWI01000015">
    <property type="protein sequence ID" value="MQT88873.1"/>
    <property type="molecule type" value="Genomic_DNA"/>
</dbReference>
<comment type="caution">
    <text evidence="1">The sequence shown here is derived from an EMBL/GenBank/DDBJ whole genome shotgun (WGS) entry which is preliminary data.</text>
</comment>
<dbReference type="AlphaFoldDB" id="A0A7X1XCF9"/>
<gene>
    <name evidence="1" type="ORF">GHO39_06930</name>
</gene>
<dbReference type="RefSeq" id="WP_146469950.1">
    <property type="nucleotide sequence ID" value="NZ_WIWI01000015.1"/>
</dbReference>
<dbReference type="Proteomes" id="UP000489190">
    <property type="component" value="Unassembled WGS sequence"/>
</dbReference>
<evidence type="ECO:0008006" key="3">
    <source>
        <dbReference type="Google" id="ProtNLM"/>
    </source>
</evidence>
<dbReference type="InterPro" id="IPR027417">
    <property type="entry name" value="P-loop_NTPase"/>
</dbReference>
<sequence>MTPDLIKNLEHAVAGVLDVVAGLDSRSAHRATLKSVLRKLRITRELSSLYYICVAGSQSAGKTRLVRELYNLNGEDEWLVDNQGRGERVPVFILEKDVTAPYAVGVRYKPGADGREEETLNKEDFRRIISAYDVNDDYLFTKLYVPKRYFSAQSFGLVLLPGYEMLNRENAEWQGLMRHTLIHSLGSVLVTDRTRIADNAQIKILADLKSRYFPDRKPVIAVTKTEALEGQQIEDLTATVADVFEVPGHELDRIVCTGVGDDDYRRKWTRNIMDVVGKYALSSAGSETVRIEELERIINDELDNVSAALRDEAAGEGINEHLKERQVEKVRAAFRKASDRYRRGYAKELRNNMVDYASHTIKVATSKYIEEEEGLKAKLRQAGNFLTFQSGEHEQRFQERIVDCWNGADDDTRSPLISDYRAITDMSRKELDIEPPEEGTLALSAQPLQNLIGHGTTMEQIPDEKLLTLRQDLRLLMGQNLKDEDSSELKLFKGEQLEEVLRQLPAMTMEYVRINQAIALRNPELLNKELANFDFNALRTEIETELPQAQKTFGPLIKSIAAIMAVDVAIDGQFDVLNTMTGGGAAAGLGGTLSMAAAGAIAFGFIAYKTANQVQAYDAAKKGFIRESLMHFAESHIQKSLELYDDLMENLDDRMTRNLRLAYGLGSELTKHDSLTRNLHRMDVARTNVIKALDRG</sequence>
<organism evidence="1 2">
    <name type="scientific">Pseudomonas helleri</name>
    <dbReference type="NCBI Taxonomy" id="1608996"/>
    <lineage>
        <taxon>Bacteria</taxon>
        <taxon>Pseudomonadati</taxon>
        <taxon>Pseudomonadota</taxon>
        <taxon>Gammaproteobacteria</taxon>
        <taxon>Pseudomonadales</taxon>
        <taxon>Pseudomonadaceae</taxon>
        <taxon>Pseudomonas</taxon>
    </lineage>
</organism>